<reference evidence="3 4" key="1">
    <citation type="submission" date="2019-09" db="EMBL/GenBank/DDBJ databases">
        <authorList>
            <person name="Chandra G."/>
            <person name="Truman W A."/>
        </authorList>
    </citation>
    <scope>NUCLEOTIDE SEQUENCE [LARGE SCALE GENOMIC DNA]</scope>
    <source>
        <strain evidence="3">PS847</strain>
    </source>
</reference>
<dbReference type="AlphaFoldDB" id="A0A5E7H9B4"/>
<organism evidence="3 4">
    <name type="scientific">Pseudomonas fluorescens</name>
    <dbReference type="NCBI Taxonomy" id="294"/>
    <lineage>
        <taxon>Bacteria</taxon>
        <taxon>Pseudomonadati</taxon>
        <taxon>Pseudomonadota</taxon>
        <taxon>Gammaproteobacteria</taxon>
        <taxon>Pseudomonadales</taxon>
        <taxon>Pseudomonadaceae</taxon>
        <taxon>Pseudomonas</taxon>
    </lineage>
</organism>
<protein>
    <submittedName>
        <fullName evidence="3">Uncharacterized protein</fullName>
    </submittedName>
</protein>
<proteinExistence type="predicted"/>
<dbReference type="Proteomes" id="UP000326067">
    <property type="component" value="Unassembled WGS sequence"/>
</dbReference>
<dbReference type="RefSeq" id="WP_150635156.1">
    <property type="nucleotide sequence ID" value="NZ_CABVIC010000001.1"/>
</dbReference>
<evidence type="ECO:0000313" key="4">
    <source>
        <dbReference type="Proteomes" id="UP000326067"/>
    </source>
</evidence>
<evidence type="ECO:0000313" key="3">
    <source>
        <dbReference type="EMBL" id="VVO59117.1"/>
    </source>
</evidence>
<feature type="coiled-coil region" evidence="1">
    <location>
        <begin position="131"/>
        <end position="175"/>
    </location>
</feature>
<gene>
    <name evidence="3" type="ORF">PS847_00697</name>
</gene>
<accession>A0A5E7H9B4</accession>
<dbReference type="EMBL" id="CABVIC010000001">
    <property type="protein sequence ID" value="VVO59117.1"/>
    <property type="molecule type" value="Genomic_DNA"/>
</dbReference>
<evidence type="ECO:0000256" key="1">
    <source>
        <dbReference type="SAM" id="Coils"/>
    </source>
</evidence>
<evidence type="ECO:0000256" key="2">
    <source>
        <dbReference type="SAM" id="MobiDB-lite"/>
    </source>
</evidence>
<sequence precursor="true">MTVSTEQPKQPPVALEPEKDVKAKSAEKFGEKIGTGCSKEYEDIIYVTAQRKFWLITKEVTEQLDESAALMSKRVAVTDRLERMQQLDKAGLMACFASPALSSFLRDEDKLRFDELDDRITKIETSNKKTLESAIAQSDATRRRIDIYEAENSANESLRNDILSLAEERKQLEEKGRKEALAKGYIEENGRLYSPREIKISGLIGIYCKYREASKKKAFTENDFFLKREAPIWELLTHYEKLLERTEKEKKVDGLLKEDITKRIEHLESVLAEYTKVILDLADLGIATPEFALNPESQRAGTLSFHDYMQLDKELDSTAKSIVTEFDKWCAATGDRATPPSSVFIKNQNKYLETQEKSRLMRQQAEKNLITVKPYRLLLWDPKAYTPKPVDSLVKASIPLREVSMASSNKPLSHFSLMDLRSYANKGMYELLKNTKIKGIAKADEDAAFTNYLVEKGCKSLEINAEWFEKGLFQPEKLFKFLDQEHFKVKSIQSPSSQKPWGENLQAMIFEDDTLRQLALFDNSYPAMFVRMLGVGIVPAIHGRAEVSGPKLKDKKLAGIELGMEVSLARGEVDILDLKLPDPANIKPITLEYISYKGEPKVLELGEYYLEINAKAWGFVGASLILARDLKVSSEHGKLGISGSDDAIEKTTETVKDASVDPAKPKETEPDVKLFFGAQVGCQVTGQLKWKPPTNIRPAPPVPGYARTNAWNTLAKLEVSVAGGAGASLHGAFSISMKDGRLRLNAKASLFFGLGASGSVSFEIDAKSVSDWLRMIRTALIENDMHRLEWIDESAFSYLSKLSFLGIVTMGDIAFYAAQTEARVNQLYDSMTNGNRASLIGYSIASFPDKMGYKEWFAGLQPEAIGPLLHTLCSSPRPFKAADSSETATAKSFDSTQAIVYQQQAIGFCIEWIAQSPVKQAFNKTQPNEAQRQFEEAVSRMNPHGVTSEEPKLDFCKNLYRLNKFMEEQTGKLGAERTAIEFRRSEYKNNISILGQHINHLCSTQVETSPLGFISDAYNKTTTVYSGQK</sequence>
<feature type="region of interest" description="Disordered" evidence="2">
    <location>
        <begin position="1"/>
        <end position="22"/>
    </location>
</feature>
<name>A0A5E7H9B4_PSEFL</name>
<keyword evidence="1" id="KW-0175">Coiled coil</keyword>